<dbReference type="PANTHER" id="PTHR47356">
    <property type="entry name" value="FAD-DEPENDENT MONOOXYGENASE ASQG-RELATED"/>
    <property type="match status" value="1"/>
</dbReference>
<dbReference type="Gene3D" id="3.50.50.60">
    <property type="entry name" value="FAD/NAD(P)-binding domain"/>
    <property type="match status" value="1"/>
</dbReference>
<keyword evidence="6 10" id="KW-0503">Monooxygenase</keyword>
<feature type="domain" description="FAD-binding" evidence="7">
    <location>
        <begin position="4"/>
        <end position="67"/>
    </location>
</feature>
<evidence type="ECO:0000313" key="11">
    <source>
        <dbReference type="Proteomes" id="UP000044602"/>
    </source>
</evidence>
<dbReference type="InterPro" id="IPR050562">
    <property type="entry name" value="FAD_mOase_fung"/>
</dbReference>
<keyword evidence="4" id="KW-0274">FAD</keyword>
<dbReference type="EMBL" id="CVQH01025194">
    <property type="protein sequence ID" value="CRK38038.1"/>
    <property type="molecule type" value="Genomic_DNA"/>
</dbReference>
<dbReference type="GO" id="GO:0071949">
    <property type="term" value="F:FAD binding"/>
    <property type="evidence" value="ECO:0007669"/>
    <property type="project" value="InterPro"/>
</dbReference>
<dbReference type="STRING" id="100787.A0A0G4L4I8"/>
<dbReference type="OrthoDB" id="2431938at2759"/>
<evidence type="ECO:0000259" key="7">
    <source>
        <dbReference type="Pfam" id="PF01494"/>
    </source>
</evidence>
<evidence type="ECO:0000256" key="2">
    <source>
        <dbReference type="ARBA" id="ARBA00007992"/>
    </source>
</evidence>
<dbReference type="EMBL" id="CVQI01007446">
    <property type="protein sequence ID" value="CRK16904.1"/>
    <property type="molecule type" value="Genomic_DNA"/>
</dbReference>
<dbReference type="SUPFAM" id="SSF51905">
    <property type="entry name" value="FAD/NAD(P)-binding domain"/>
    <property type="match status" value="1"/>
</dbReference>
<comment type="similarity">
    <text evidence="2">Belongs to the paxM FAD-dependent monooxygenase family.</text>
</comment>
<evidence type="ECO:0000313" key="10">
    <source>
        <dbReference type="EMBL" id="KAG7129060.1"/>
    </source>
</evidence>
<reference evidence="10" key="2">
    <citation type="journal article" date="2021" name="Mol. Plant Pathol.">
        <title>A 20-kb lineage-specific genomic region tames virulence in pathogenic amphidiploid Verticillium longisporum.</title>
        <authorList>
            <person name="Harting R."/>
            <person name="Starke J."/>
            <person name="Kusch H."/>
            <person name="Poggeler S."/>
            <person name="Maurus I."/>
            <person name="Schluter R."/>
            <person name="Landesfeind M."/>
            <person name="Bulla I."/>
            <person name="Nowrousian M."/>
            <person name="de Jonge R."/>
            <person name="Stahlhut G."/>
            <person name="Hoff K.J."/>
            <person name="Asshauer K.P."/>
            <person name="Thurmer A."/>
            <person name="Stanke M."/>
            <person name="Daniel R."/>
            <person name="Morgenstern B."/>
            <person name="Thomma B.P.H.J."/>
            <person name="Kronstad J.W."/>
            <person name="Braus-Stromeyer S.A."/>
            <person name="Braus G.H."/>
        </authorList>
    </citation>
    <scope>NUCLEOTIDE SEQUENCE</scope>
    <source>
        <strain evidence="10">Vl32</strain>
    </source>
</reference>
<evidence type="ECO:0000256" key="3">
    <source>
        <dbReference type="ARBA" id="ARBA00022630"/>
    </source>
</evidence>
<dbReference type="InterPro" id="IPR002938">
    <property type="entry name" value="FAD-bd"/>
</dbReference>
<evidence type="ECO:0000256" key="6">
    <source>
        <dbReference type="ARBA" id="ARBA00023033"/>
    </source>
</evidence>
<evidence type="ECO:0000256" key="1">
    <source>
        <dbReference type="ARBA" id="ARBA00001974"/>
    </source>
</evidence>
<evidence type="ECO:0000313" key="12">
    <source>
        <dbReference type="Proteomes" id="UP000045706"/>
    </source>
</evidence>
<dbReference type="GO" id="GO:0004497">
    <property type="term" value="F:monooxygenase activity"/>
    <property type="evidence" value="ECO:0007669"/>
    <property type="project" value="UniProtKB-KW"/>
</dbReference>
<proteinExistence type="inferred from homology"/>
<dbReference type="Proteomes" id="UP000045706">
    <property type="component" value="Unassembled WGS sequence"/>
</dbReference>
<evidence type="ECO:0000256" key="4">
    <source>
        <dbReference type="ARBA" id="ARBA00022827"/>
    </source>
</evidence>
<dbReference type="AlphaFoldDB" id="A0A0G4L4I8"/>
<gene>
    <name evidence="9" type="ORF">BN1708_007635</name>
    <name evidence="8" type="ORF">BN1723_011135</name>
    <name evidence="10" type="ORF">HYQ45_011642</name>
</gene>
<dbReference type="Proteomes" id="UP000689129">
    <property type="component" value="Unassembled WGS sequence"/>
</dbReference>
<keyword evidence="11" id="KW-1185">Reference proteome</keyword>
<protein>
    <submittedName>
        <fullName evidence="10">FAD-dependent monooxygenase asqG like protein</fullName>
    </submittedName>
</protein>
<dbReference type="InterPro" id="IPR036188">
    <property type="entry name" value="FAD/NAD-bd_sf"/>
</dbReference>
<organism evidence="8 12">
    <name type="scientific">Verticillium longisporum</name>
    <name type="common">Verticillium dahliae var. longisporum</name>
    <dbReference type="NCBI Taxonomy" id="100787"/>
    <lineage>
        <taxon>Eukaryota</taxon>
        <taxon>Fungi</taxon>
        <taxon>Dikarya</taxon>
        <taxon>Ascomycota</taxon>
        <taxon>Pezizomycotina</taxon>
        <taxon>Sordariomycetes</taxon>
        <taxon>Hypocreomycetidae</taxon>
        <taxon>Glomerellales</taxon>
        <taxon>Plectosphaerellaceae</taxon>
        <taxon>Verticillium</taxon>
    </lineage>
</organism>
<reference evidence="11 12" key="1">
    <citation type="submission" date="2015-05" db="EMBL/GenBank/DDBJ databases">
        <authorList>
            <person name="Fogelqvist Johan"/>
        </authorList>
    </citation>
    <scope>NUCLEOTIDE SEQUENCE [LARGE SCALE GENOMIC DNA]</scope>
    <source>
        <strain evidence="9">VL1</strain>
        <strain evidence="8">VL2</strain>
    </source>
</reference>
<evidence type="ECO:0000313" key="9">
    <source>
        <dbReference type="EMBL" id="CRK38038.1"/>
    </source>
</evidence>
<comment type="cofactor">
    <cofactor evidence="1">
        <name>FAD</name>
        <dbReference type="ChEBI" id="CHEBI:57692"/>
    </cofactor>
</comment>
<evidence type="ECO:0000313" key="8">
    <source>
        <dbReference type="EMBL" id="CRK16904.1"/>
    </source>
</evidence>
<keyword evidence="3" id="KW-0285">Flavoprotein</keyword>
<dbReference type="EMBL" id="JAEMWZ010000258">
    <property type="protein sequence ID" value="KAG7129060.1"/>
    <property type="molecule type" value="Genomic_DNA"/>
</dbReference>
<accession>A0A0G4L4I8</accession>
<dbReference type="Pfam" id="PF01494">
    <property type="entry name" value="FAD_binding_3"/>
    <property type="match status" value="1"/>
</dbReference>
<keyword evidence="5" id="KW-0560">Oxidoreductase</keyword>
<dbReference type="Proteomes" id="UP000044602">
    <property type="component" value="Unassembled WGS sequence"/>
</dbReference>
<sequence>MGFKVIIVGGSISGLSLANMLEKFDIEFVLLEGHSFIVPQLGASLGLLPSGLRILDQLGCYEKIKELSGNTYYSASMRLFSGETWVDKEPVTFSEKLEDRQGSLV</sequence>
<evidence type="ECO:0000256" key="5">
    <source>
        <dbReference type="ARBA" id="ARBA00023002"/>
    </source>
</evidence>
<feature type="non-terminal residue" evidence="8">
    <location>
        <position position="105"/>
    </location>
</feature>
<name>A0A0G4L4I8_VERLO</name>
<dbReference type="PANTHER" id="PTHR47356:SF2">
    <property type="entry name" value="FAD-BINDING DOMAIN-CONTAINING PROTEIN-RELATED"/>
    <property type="match status" value="1"/>
</dbReference>